<gene>
    <name evidence="2" type="ORF">TSAR_007211</name>
</gene>
<comment type="caution">
    <text evidence="2">The sequence shown here is derived from an EMBL/GenBank/DDBJ whole genome shotgun (WGS) entry which is preliminary data.</text>
</comment>
<feature type="compositionally biased region" description="Basic and acidic residues" evidence="1">
    <location>
        <begin position="24"/>
        <end position="54"/>
    </location>
</feature>
<accession>A0A232FMN2</accession>
<dbReference type="EMBL" id="NNAY01000036">
    <property type="protein sequence ID" value="OXU31708.1"/>
    <property type="molecule type" value="Genomic_DNA"/>
</dbReference>
<keyword evidence="3" id="KW-1185">Reference proteome</keyword>
<sequence>MSRANQRAPMRGLPSARTGSQSEASKKRGLDEHERIVSARTSGEIREFSPDCRRSTSTFARTTNITTPSTSSSGYGSQTVSTTNLSSDDTVSVRSISVDETPDLEYKCLLDAKKLERKDSTNLNKTRIEYFPGMIEIPTKIKSNIRPKPFNLDLQTNDQYSLLLKFEKPTVYCDLDNNSKQQIKNLHSNSQGTKHLKKDENQSDGITACITRQSEKVRQRHGSAFTDRAENLEVVSSRIN</sequence>
<dbReference type="AlphaFoldDB" id="A0A232FMN2"/>
<evidence type="ECO:0000313" key="3">
    <source>
        <dbReference type="Proteomes" id="UP000215335"/>
    </source>
</evidence>
<reference evidence="2 3" key="1">
    <citation type="journal article" date="2017" name="Curr. Biol.">
        <title>The Evolution of Venom by Co-option of Single-Copy Genes.</title>
        <authorList>
            <person name="Martinson E.O."/>
            <person name="Mrinalini"/>
            <person name="Kelkar Y.D."/>
            <person name="Chang C.H."/>
            <person name="Werren J.H."/>
        </authorList>
    </citation>
    <scope>NUCLEOTIDE SEQUENCE [LARGE SCALE GENOMIC DNA]</scope>
    <source>
        <strain evidence="2 3">Alberta</strain>
        <tissue evidence="2">Whole body</tissue>
    </source>
</reference>
<name>A0A232FMN2_9HYME</name>
<protein>
    <submittedName>
        <fullName evidence="2">Uncharacterized protein</fullName>
    </submittedName>
</protein>
<evidence type="ECO:0000256" key="1">
    <source>
        <dbReference type="SAM" id="MobiDB-lite"/>
    </source>
</evidence>
<feature type="compositionally biased region" description="Low complexity" evidence="1">
    <location>
        <begin position="62"/>
        <end position="83"/>
    </location>
</feature>
<proteinExistence type="predicted"/>
<dbReference type="Proteomes" id="UP000215335">
    <property type="component" value="Unassembled WGS sequence"/>
</dbReference>
<feature type="region of interest" description="Disordered" evidence="1">
    <location>
        <begin position="1"/>
        <end position="87"/>
    </location>
</feature>
<evidence type="ECO:0000313" key="2">
    <source>
        <dbReference type="EMBL" id="OXU31708.1"/>
    </source>
</evidence>
<dbReference type="STRING" id="543379.A0A232FMN2"/>
<organism evidence="2 3">
    <name type="scientific">Trichomalopsis sarcophagae</name>
    <dbReference type="NCBI Taxonomy" id="543379"/>
    <lineage>
        <taxon>Eukaryota</taxon>
        <taxon>Metazoa</taxon>
        <taxon>Ecdysozoa</taxon>
        <taxon>Arthropoda</taxon>
        <taxon>Hexapoda</taxon>
        <taxon>Insecta</taxon>
        <taxon>Pterygota</taxon>
        <taxon>Neoptera</taxon>
        <taxon>Endopterygota</taxon>
        <taxon>Hymenoptera</taxon>
        <taxon>Apocrita</taxon>
        <taxon>Proctotrupomorpha</taxon>
        <taxon>Chalcidoidea</taxon>
        <taxon>Pteromalidae</taxon>
        <taxon>Pteromalinae</taxon>
        <taxon>Trichomalopsis</taxon>
    </lineage>
</organism>